<dbReference type="InterPro" id="IPR009057">
    <property type="entry name" value="Homeodomain-like_sf"/>
</dbReference>
<sequence length="287" mass="31730">MHETLADLAYRHATRPGGASIPRVSVHVAKETSWPIPVLYQPMLGIVLRGAKRVVIGDRTLSYDSNHFFIASIDVPASSVMIESSPEAPYVAARLAIDQDVLADLVVDIPCEARGDTAAFAVAAMTPELLDAWSRMLQLLDAPNEIDMLAPLIEREILFRVLQGPQGALLRQAARTDSRIAQIRGTIAHLRANFDRFVRIEELVEITGMSAATFHRHFRAATAMSPLQYQKALRLQEARRRLIANADATSAAFAVGYESPSQFSREYTRMFGTPPARDAARLRAIRN</sequence>
<name>A0A6M7WMY6_RHILI</name>
<dbReference type="Pfam" id="PF12833">
    <property type="entry name" value="HTH_18"/>
    <property type="match status" value="1"/>
</dbReference>
<protein>
    <submittedName>
        <fullName evidence="4">AraC family transcriptional regulator</fullName>
    </submittedName>
</protein>
<dbReference type="RefSeq" id="WP_027030055.1">
    <property type="nucleotide sequence ID" value="NZ_CP033367.1"/>
</dbReference>
<dbReference type="GO" id="GO:0043565">
    <property type="term" value="F:sequence-specific DNA binding"/>
    <property type="evidence" value="ECO:0007669"/>
    <property type="project" value="InterPro"/>
</dbReference>
<evidence type="ECO:0000256" key="1">
    <source>
        <dbReference type="ARBA" id="ARBA00023015"/>
    </source>
</evidence>
<dbReference type="PROSITE" id="PS01124">
    <property type="entry name" value="HTH_ARAC_FAMILY_2"/>
    <property type="match status" value="1"/>
</dbReference>
<dbReference type="PANTHER" id="PTHR43436">
    <property type="entry name" value="ARAC-FAMILY TRANSCRIPTIONAL REGULATOR"/>
    <property type="match status" value="1"/>
</dbReference>
<dbReference type="PANTHER" id="PTHR43436:SF1">
    <property type="entry name" value="TRANSCRIPTIONAL REGULATORY PROTEIN"/>
    <property type="match status" value="1"/>
</dbReference>
<gene>
    <name evidence="4" type="ORF">EB235_16060</name>
</gene>
<dbReference type="Proteomes" id="UP000503017">
    <property type="component" value="Chromosome"/>
</dbReference>
<evidence type="ECO:0000259" key="3">
    <source>
        <dbReference type="PROSITE" id="PS01124"/>
    </source>
</evidence>
<proteinExistence type="predicted"/>
<dbReference type="SMART" id="SM00342">
    <property type="entry name" value="HTH_ARAC"/>
    <property type="match status" value="1"/>
</dbReference>
<dbReference type="SUPFAM" id="SSF46689">
    <property type="entry name" value="Homeodomain-like"/>
    <property type="match status" value="2"/>
</dbReference>
<dbReference type="Gene3D" id="1.10.10.60">
    <property type="entry name" value="Homeodomain-like"/>
    <property type="match status" value="2"/>
</dbReference>
<dbReference type="AlphaFoldDB" id="A0A6M7WMY6"/>
<evidence type="ECO:0000313" key="4">
    <source>
        <dbReference type="EMBL" id="QKD02836.1"/>
    </source>
</evidence>
<dbReference type="InterPro" id="IPR009594">
    <property type="entry name" value="Tscrpt_reg_HTH_AraC_N"/>
</dbReference>
<feature type="domain" description="HTH araC/xylS-type" evidence="3">
    <location>
        <begin position="184"/>
        <end position="281"/>
    </location>
</feature>
<keyword evidence="2" id="KW-0804">Transcription</keyword>
<accession>A0A6M7WMY6</accession>
<dbReference type="InterPro" id="IPR018060">
    <property type="entry name" value="HTH_AraC"/>
</dbReference>
<evidence type="ECO:0000313" key="5">
    <source>
        <dbReference type="Proteomes" id="UP000503017"/>
    </source>
</evidence>
<dbReference type="GO" id="GO:0003700">
    <property type="term" value="F:DNA-binding transcription factor activity"/>
    <property type="evidence" value="ECO:0007669"/>
    <property type="project" value="InterPro"/>
</dbReference>
<dbReference type="Pfam" id="PF06719">
    <property type="entry name" value="AraC_N"/>
    <property type="match status" value="1"/>
</dbReference>
<evidence type="ECO:0000256" key="2">
    <source>
        <dbReference type="ARBA" id="ARBA00023163"/>
    </source>
</evidence>
<keyword evidence="1" id="KW-0805">Transcription regulation</keyword>
<dbReference type="EMBL" id="CP033367">
    <property type="protein sequence ID" value="QKD02836.1"/>
    <property type="molecule type" value="Genomic_DNA"/>
</dbReference>
<organism evidence="4 5">
    <name type="scientific">Mesorhizobium loti R88b</name>
    <dbReference type="NCBI Taxonomy" id="935548"/>
    <lineage>
        <taxon>Bacteria</taxon>
        <taxon>Pseudomonadati</taxon>
        <taxon>Pseudomonadota</taxon>
        <taxon>Alphaproteobacteria</taxon>
        <taxon>Hyphomicrobiales</taxon>
        <taxon>Phyllobacteriaceae</taxon>
        <taxon>Mesorhizobium</taxon>
    </lineage>
</organism>
<reference evidence="4 5" key="1">
    <citation type="submission" date="2018-10" db="EMBL/GenBank/DDBJ databases">
        <authorList>
            <person name="Perry B.J."/>
            <person name="Sullivan J.T."/>
            <person name="Murphy R.J.T."/>
            <person name="Ramsay J.P."/>
            <person name="Ronson C.W."/>
        </authorList>
    </citation>
    <scope>NUCLEOTIDE SEQUENCE [LARGE SCALE GENOMIC DNA]</scope>
    <source>
        <strain evidence="4 5">R88b</strain>
    </source>
</reference>